<name>A0A0W0TSY9_9GAMM</name>
<dbReference type="RefSeq" id="WP_058445414.1">
    <property type="nucleotide sequence ID" value="NZ_CAAAHT010000045.1"/>
</dbReference>
<evidence type="ECO:0000256" key="1">
    <source>
        <dbReference type="ARBA" id="ARBA00001947"/>
    </source>
</evidence>
<accession>A0A0W0TSY9</accession>
<evidence type="ECO:0000313" key="10">
    <source>
        <dbReference type="Proteomes" id="UP000254033"/>
    </source>
</evidence>
<dbReference type="InterPro" id="IPR009000">
    <property type="entry name" value="Transl_B-barrel_sf"/>
</dbReference>
<dbReference type="STRING" id="453.Lfee_1485"/>
<dbReference type="GO" id="GO:0046872">
    <property type="term" value="F:metal ion binding"/>
    <property type="evidence" value="ECO:0007669"/>
    <property type="project" value="UniProtKB-KW"/>
</dbReference>
<dbReference type="EC" id="6.1.1.7" evidence="6"/>
<dbReference type="EMBL" id="LNYB01000064">
    <property type="protein sequence ID" value="KTC98735.1"/>
    <property type="molecule type" value="Genomic_DNA"/>
</dbReference>
<dbReference type="Pfam" id="PF07973">
    <property type="entry name" value="tRNA_SAD"/>
    <property type="match status" value="1"/>
</dbReference>
<feature type="domain" description="Threonyl/alanyl tRNA synthetase SAD" evidence="4">
    <location>
        <begin position="164"/>
        <end position="206"/>
    </location>
</feature>
<organism evidence="5 8">
    <name type="scientific">Legionella feeleii</name>
    <dbReference type="NCBI Taxonomy" id="453"/>
    <lineage>
        <taxon>Bacteria</taxon>
        <taxon>Pseudomonadati</taxon>
        <taxon>Pseudomonadota</taxon>
        <taxon>Gammaproteobacteria</taxon>
        <taxon>Legionellales</taxon>
        <taxon>Legionellaceae</taxon>
        <taxon>Legionella</taxon>
    </lineage>
</organism>
<evidence type="ECO:0000313" key="5">
    <source>
        <dbReference type="EMBL" id="KTC98735.1"/>
    </source>
</evidence>
<evidence type="ECO:0000313" key="7">
    <source>
        <dbReference type="EMBL" id="STX38156.1"/>
    </source>
</evidence>
<evidence type="ECO:0000256" key="2">
    <source>
        <dbReference type="ARBA" id="ARBA00022723"/>
    </source>
</evidence>
<dbReference type="OrthoDB" id="9812949at2"/>
<keyword evidence="3" id="KW-0862">Zinc</keyword>
<dbReference type="InterPro" id="IPR012947">
    <property type="entry name" value="tRNA_SAD"/>
</dbReference>
<keyword evidence="2" id="KW-0479">Metal-binding</keyword>
<dbReference type="GO" id="GO:0005524">
    <property type="term" value="F:ATP binding"/>
    <property type="evidence" value="ECO:0007669"/>
    <property type="project" value="InterPro"/>
</dbReference>
<protein>
    <submittedName>
        <fullName evidence="5">Alanyl tRNA synthetase</fullName>
        <ecNumber evidence="6">6.1.1.7</ecNumber>
    </submittedName>
</protein>
<dbReference type="Gene3D" id="2.40.30.130">
    <property type="match status" value="1"/>
</dbReference>
<evidence type="ECO:0000259" key="4">
    <source>
        <dbReference type="SMART" id="SM00863"/>
    </source>
</evidence>
<keyword evidence="6" id="KW-0436">Ligase</keyword>
<evidence type="ECO:0000313" key="9">
    <source>
        <dbReference type="Proteomes" id="UP000251942"/>
    </source>
</evidence>
<dbReference type="EMBL" id="UASS01000040">
    <property type="protein sequence ID" value="SPX62800.1"/>
    <property type="molecule type" value="Genomic_DNA"/>
</dbReference>
<comment type="cofactor">
    <cofactor evidence="1">
        <name>Zn(2+)</name>
        <dbReference type="ChEBI" id="CHEBI:29105"/>
    </cofactor>
</comment>
<dbReference type="PANTHER" id="PTHR43462">
    <property type="entry name" value="ALANYL-TRNA EDITING PROTEIN"/>
    <property type="match status" value="1"/>
</dbReference>
<reference evidence="9 10" key="2">
    <citation type="submission" date="2018-06" db="EMBL/GenBank/DDBJ databases">
        <authorList>
            <consortium name="Pathogen Informatics"/>
            <person name="Doyle S."/>
        </authorList>
    </citation>
    <scope>NUCLEOTIDE SEQUENCE [LARGE SCALE GENOMIC DNA]</scope>
    <source>
        <strain evidence="7 10">NCTC11978</strain>
        <strain evidence="6 9">NCTC12022</strain>
    </source>
</reference>
<keyword evidence="5" id="KW-0030">Aminoacyl-tRNA synthetase</keyword>
<evidence type="ECO:0000313" key="8">
    <source>
        <dbReference type="Proteomes" id="UP000054698"/>
    </source>
</evidence>
<dbReference type="GO" id="GO:0043039">
    <property type="term" value="P:tRNA aminoacylation"/>
    <property type="evidence" value="ECO:0007669"/>
    <property type="project" value="InterPro"/>
</dbReference>
<proteinExistence type="predicted"/>
<dbReference type="GO" id="GO:0002161">
    <property type="term" value="F:aminoacyl-tRNA deacylase activity"/>
    <property type="evidence" value="ECO:0007669"/>
    <property type="project" value="UniProtKB-ARBA"/>
</dbReference>
<dbReference type="SUPFAM" id="SSF50447">
    <property type="entry name" value="Translation proteins"/>
    <property type="match status" value="1"/>
</dbReference>
<dbReference type="InterPro" id="IPR051335">
    <property type="entry name" value="Alanyl-tRNA_Editing_Enzymes"/>
</dbReference>
<dbReference type="Proteomes" id="UP000251942">
    <property type="component" value="Unassembled WGS sequence"/>
</dbReference>
<dbReference type="EMBL" id="UGNY01000001">
    <property type="protein sequence ID" value="STX38156.1"/>
    <property type="molecule type" value="Genomic_DNA"/>
</dbReference>
<dbReference type="GO" id="GO:0004813">
    <property type="term" value="F:alanine-tRNA ligase activity"/>
    <property type="evidence" value="ECO:0007669"/>
    <property type="project" value="UniProtKB-EC"/>
</dbReference>
<dbReference type="SUPFAM" id="SSF55186">
    <property type="entry name" value="ThrRS/AlaRS common domain"/>
    <property type="match status" value="1"/>
</dbReference>
<dbReference type="SMART" id="SM00863">
    <property type="entry name" value="tRNA_SAD"/>
    <property type="match status" value="1"/>
</dbReference>
<evidence type="ECO:0000313" key="6">
    <source>
        <dbReference type="EMBL" id="SPX62800.1"/>
    </source>
</evidence>
<dbReference type="PATRIC" id="fig|453.4.peg.1625"/>
<dbReference type="Proteomes" id="UP000054698">
    <property type="component" value="Unassembled WGS sequence"/>
</dbReference>
<dbReference type="Proteomes" id="UP000254033">
    <property type="component" value="Unassembled WGS sequence"/>
</dbReference>
<dbReference type="Gene3D" id="3.30.980.10">
    <property type="entry name" value="Threonyl-trna Synthetase, Chain A, domain 2"/>
    <property type="match status" value="1"/>
</dbReference>
<dbReference type="PANTHER" id="PTHR43462:SF1">
    <property type="entry name" value="ALANYL-TRNA EDITING PROTEIN AARSD1"/>
    <property type="match status" value="1"/>
</dbReference>
<gene>
    <name evidence="6" type="primary">alaS_2</name>
    <name evidence="5" type="ORF">Lfee_1485</name>
    <name evidence="7" type="ORF">NCTC11978_01337</name>
    <name evidence="6" type="ORF">NCTC12022_03568</name>
</gene>
<keyword evidence="8" id="KW-1185">Reference proteome</keyword>
<evidence type="ECO:0000256" key="3">
    <source>
        <dbReference type="ARBA" id="ARBA00022833"/>
    </source>
</evidence>
<dbReference type="InterPro" id="IPR018163">
    <property type="entry name" value="Thr/Ala-tRNA-synth_IIc_edit"/>
</dbReference>
<dbReference type="AlphaFoldDB" id="A0A0W0TSY9"/>
<reference evidence="5 8" key="1">
    <citation type="submission" date="2015-11" db="EMBL/GenBank/DDBJ databases">
        <title>Genomic analysis of 38 Legionella species identifies large and diverse effector repertoires.</title>
        <authorList>
            <person name="Burstein D."/>
            <person name="Amaro F."/>
            <person name="Zusman T."/>
            <person name="Lifshitz Z."/>
            <person name="Cohen O."/>
            <person name="Gilbert J.A."/>
            <person name="Pupko T."/>
            <person name="Shuman H.A."/>
            <person name="Segal G."/>
        </authorList>
    </citation>
    <scope>NUCLEOTIDE SEQUENCE [LARGE SCALE GENOMIC DNA]</scope>
    <source>
        <strain evidence="5 8">WO-44C</strain>
    </source>
</reference>
<sequence>MEKLFWQDPYQRKLNTKIISIVDNDILLEKTIAYSFSGGQESDKAYINNLEIIDSRMDGSLIYYTLANNHNLKINDEVIMTIDWPRRYKLMRLHFAAELVLELVTRKYHFKKVGAHIAEHKARIDFIHDRNISAIFEEILGEYNTIIEADKLIQTGYSDISTQRRFWKIDGFAEVPCGGTHVKSTAEVGYISLKRSHPGKSIERIEIQLL</sequence>